<dbReference type="InterPro" id="IPR012794">
    <property type="entry name" value="PcaR_PcaU"/>
</dbReference>
<dbReference type="InterPro" id="IPR050707">
    <property type="entry name" value="HTH_MetabolicPath_Reg"/>
</dbReference>
<dbReference type="NCBIfam" id="TIGR02431">
    <property type="entry name" value="pcaR_pcaU"/>
    <property type="match status" value="1"/>
</dbReference>
<organism evidence="7 8">
    <name type="scientific">Streptomyces lycii</name>
    <dbReference type="NCBI Taxonomy" id="2654337"/>
    <lineage>
        <taxon>Bacteria</taxon>
        <taxon>Bacillati</taxon>
        <taxon>Actinomycetota</taxon>
        <taxon>Actinomycetes</taxon>
        <taxon>Kitasatosporales</taxon>
        <taxon>Streptomycetaceae</taxon>
        <taxon>Streptomyces</taxon>
    </lineage>
</organism>
<accession>A0ABQ7FNR0</accession>
<dbReference type="PROSITE" id="PS51077">
    <property type="entry name" value="HTH_ICLR"/>
    <property type="match status" value="1"/>
</dbReference>
<dbReference type="InterPro" id="IPR036390">
    <property type="entry name" value="WH_DNA-bd_sf"/>
</dbReference>
<dbReference type="EMBL" id="WHPN01000135">
    <property type="protein sequence ID" value="KAF4410045.1"/>
    <property type="molecule type" value="Genomic_DNA"/>
</dbReference>
<proteinExistence type="predicted"/>
<dbReference type="Gene3D" id="1.10.10.10">
    <property type="entry name" value="Winged helix-like DNA-binding domain superfamily/Winged helix DNA-binding domain"/>
    <property type="match status" value="1"/>
</dbReference>
<evidence type="ECO:0000313" key="7">
    <source>
        <dbReference type="EMBL" id="KAF4410045.1"/>
    </source>
</evidence>
<reference evidence="7 8" key="1">
    <citation type="submission" date="2019-10" db="EMBL/GenBank/DDBJ databases">
        <title>Streptomyces tenebrisbrunneis sp.nov., an endogenous actinomycete isolated from of Lycium ruthenicum.</title>
        <authorList>
            <person name="Ma L."/>
        </authorList>
    </citation>
    <scope>NUCLEOTIDE SEQUENCE [LARGE SCALE GENOMIC DNA]</scope>
    <source>
        <strain evidence="7 8">TRM 66187</strain>
    </source>
</reference>
<dbReference type="Pfam" id="PF09339">
    <property type="entry name" value="HTH_IclR"/>
    <property type="match status" value="1"/>
</dbReference>
<gene>
    <name evidence="7" type="ORF">GCU69_05950</name>
</gene>
<feature type="region of interest" description="Disordered" evidence="4">
    <location>
        <begin position="281"/>
        <end position="313"/>
    </location>
</feature>
<evidence type="ECO:0000256" key="2">
    <source>
        <dbReference type="ARBA" id="ARBA00023125"/>
    </source>
</evidence>
<dbReference type="PANTHER" id="PTHR30136">
    <property type="entry name" value="HELIX-TURN-HELIX TRANSCRIPTIONAL REGULATOR, ICLR FAMILY"/>
    <property type="match status" value="1"/>
</dbReference>
<feature type="domain" description="HTH iclR-type" evidence="5">
    <location>
        <begin position="31"/>
        <end position="91"/>
    </location>
</feature>
<evidence type="ECO:0000313" key="8">
    <source>
        <dbReference type="Proteomes" id="UP000621266"/>
    </source>
</evidence>
<dbReference type="InterPro" id="IPR014757">
    <property type="entry name" value="Tscrpt_reg_IclR_C"/>
</dbReference>
<dbReference type="PROSITE" id="PS51078">
    <property type="entry name" value="ICLR_ED"/>
    <property type="match status" value="1"/>
</dbReference>
<comment type="caution">
    <text evidence="7">The sequence shown here is derived from an EMBL/GenBank/DDBJ whole genome shotgun (WGS) entry which is preliminary data.</text>
</comment>
<evidence type="ECO:0000256" key="4">
    <source>
        <dbReference type="SAM" id="MobiDB-lite"/>
    </source>
</evidence>
<protein>
    <submittedName>
        <fullName evidence="7">Helix-turn-helix domain-containing protein</fullName>
    </submittedName>
</protein>
<keyword evidence="2" id="KW-0238">DNA-binding</keyword>
<dbReference type="RefSeq" id="WP_156205316.1">
    <property type="nucleotide sequence ID" value="NZ_WHPN01000135.1"/>
</dbReference>
<evidence type="ECO:0000259" key="6">
    <source>
        <dbReference type="PROSITE" id="PS51078"/>
    </source>
</evidence>
<dbReference type="Gene3D" id="3.30.450.40">
    <property type="match status" value="1"/>
</dbReference>
<dbReference type="PANTHER" id="PTHR30136:SF34">
    <property type="entry name" value="TRANSCRIPTIONAL REGULATOR"/>
    <property type="match status" value="1"/>
</dbReference>
<feature type="non-terminal residue" evidence="7">
    <location>
        <position position="1"/>
    </location>
</feature>
<dbReference type="Pfam" id="PF01614">
    <property type="entry name" value="IclR_C"/>
    <property type="match status" value="1"/>
</dbReference>
<keyword evidence="8" id="KW-1185">Reference proteome</keyword>
<sequence>APDVFAPPEPAPHEPAPDVLAAKRELGAGFLQSLARGLDVLAVLGRDPRGLTLSAAAEATGQPRATARRALLTLQHLGYVTSQERRFRLLPRVLELGYAHLSGLDFTDIVQPHLERLAERVHESASVAVLDGHDIRYVARVPTYRIMSVNITVGTRFPATATSMGRVLLAGLAPGERAALLARAAPRRYTDRTVTDPAALAALLDDVAEQGHALVDEELEKGLRALAVPLRDGAGRTVAALNVSTYTGRGSREESRARLLPALAETAADIGDELRIAFERRPLRPGGLPAPAPTPARSRGREGISAAAPRRRP</sequence>
<name>A0ABQ7FNR0_9ACTN</name>
<dbReference type="Proteomes" id="UP000621266">
    <property type="component" value="Unassembled WGS sequence"/>
</dbReference>
<evidence type="ECO:0000256" key="1">
    <source>
        <dbReference type="ARBA" id="ARBA00023015"/>
    </source>
</evidence>
<dbReference type="InterPro" id="IPR036388">
    <property type="entry name" value="WH-like_DNA-bd_sf"/>
</dbReference>
<dbReference type="InterPro" id="IPR005471">
    <property type="entry name" value="Tscrpt_reg_IclR_N"/>
</dbReference>
<keyword evidence="3" id="KW-0804">Transcription</keyword>
<feature type="domain" description="IclR-ED" evidence="6">
    <location>
        <begin position="92"/>
        <end position="276"/>
    </location>
</feature>
<evidence type="ECO:0000259" key="5">
    <source>
        <dbReference type="PROSITE" id="PS51077"/>
    </source>
</evidence>
<dbReference type="SUPFAM" id="SSF46785">
    <property type="entry name" value="Winged helix' DNA-binding domain"/>
    <property type="match status" value="1"/>
</dbReference>
<dbReference type="InterPro" id="IPR029016">
    <property type="entry name" value="GAF-like_dom_sf"/>
</dbReference>
<evidence type="ECO:0000256" key="3">
    <source>
        <dbReference type="ARBA" id="ARBA00023163"/>
    </source>
</evidence>
<dbReference type="SMART" id="SM00346">
    <property type="entry name" value="HTH_ICLR"/>
    <property type="match status" value="1"/>
</dbReference>
<dbReference type="SUPFAM" id="SSF55781">
    <property type="entry name" value="GAF domain-like"/>
    <property type="match status" value="1"/>
</dbReference>
<keyword evidence="1" id="KW-0805">Transcription regulation</keyword>